<keyword evidence="3" id="KW-1185">Reference proteome</keyword>
<reference evidence="1" key="5">
    <citation type="submission" date="2020-09" db="EMBL/GenBank/DDBJ databases">
        <authorList>
            <person name="Sun Q."/>
            <person name="Ohkuma M."/>
        </authorList>
    </citation>
    <scope>NUCLEOTIDE SEQUENCE</scope>
    <source>
        <strain evidence="1">JCM 4434</strain>
    </source>
</reference>
<organism evidence="2 3">
    <name type="scientific">Kitasatospora aureofaciens</name>
    <name type="common">Streptomyces aureofaciens</name>
    <dbReference type="NCBI Taxonomy" id="1894"/>
    <lineage>
        <taxon>Bacteria</taxon>
        <taxon>Bacillati</taxon>
        <taxon>Actinomycetota</taxon>
        <taxon>Actinomycetes</taxon>
        <taxon>Kitasatosporales</taxon>
        <taxon>Streptomycetaceae</taxon>
        <taxon>Kitasatospora</taxon>
    </lineage>
</organism>
<sequence>MPRSFPEQLADLPYAELLRPHAGPLRSDARYDTTHFDGGGHTDESAAGAVFLECAFTGVSLSGVKLRQARFNEVWVQAGRWVACDLSDTEWQDSAFLGGVLAGVAGYGSALRRVVFRGCKLEAVNLRAAVLRDVVFEDCLLRDVDFGEAKLTGVSFPGSTLEEVRLRGAVLSGTDLRGAARLGLADGHQGLRGAVISSAQLLELAPQFAHALGIEVKDR</sequence>
<reference evidence="1" key="1">
    <citation type="journal article" date="2014" name="Int. J. Syst. Evol. Microbiol.">
        <title>Complete genome sequence of Corynebacterium casei LMG S-19264T (=DSM 44701T), isolated from a smear-ripened cheese.</title>
        <authorList>
            <consortium name="US DOE Joint Genome Institute (JGI-PGF)"/>
            <person name="Walter F."/>
            <person name="Albersmeier A."/>
            <person name="Kalinowski J."/>
            <person name="Ruckert C."/>
        </authorList>
    </citation>
    <scope>NUCLEOTIDE SEQUENCE</scope>
    <source>
        <strain evidence="1">JCM 4434</strain>
    </source>
</reference>
<gene>
    <name evidence="1" type="ORF">GCM10010502_60450</name>
    <name evidence="2" type="ORF">HS99_0021945</name>
</gene>
<name>A0A1E7NC02_KITAU</name>
<dbReference type="InterPro" id="IPR051082">
    <property type="entry name" value="Pentapeptide-BTB/POZ_domain"/>
</dbReference>
<reference evidence="2 3" key="2">
    <citation type="submission" date="2014-07" db="EMBL/GenBank/DDBJ databases">
        <authorList>
            <person name="Zhang J.E."/>
            <person name="Yang H."/>
            <person name="Guo J."/>
            <person name="Deng Z."/>
            <person name="Luo H."/>
            <person name="Luo M."/>
            <person name="Zhao B."/>
        </authorList>
    </citation>
    <scope>NUCLEOTIDE SEQUENCE [LARGE SCALE GENOMIC DNA]</scope>
    <source>
        <strain evidence="2">ATCC 10762</strain>
        <strain evidence="3">ATCC 10762 / DSM 40127 / CCM 3239 / JCM 4008 / LMG 5968 / NBRC 12843 / NCIMB 8234 / A-377</strain>
    </source>
</reference>
<comment type="caution">
    <text evidence="2">The sequence shown here is derived from an EMBL/GenBank/DDBJ whole genome shotgun (WGS) entry which is preliminary data.</text>
</comment>
<dbReference type="Proteomes" id="UP000037395">
    <property type="component" value="Unassembled WGS sequence"/>
</dbReference>
<dbReference type="AlphaFoldDB" id="A0A1E7NC02"/>
<dbReference type="SUPFAM" id="SSF141571">
    <property type="entry name" value="Pentapeptide repeat-like"/>
    <property type="match status" value="1"/>
</dbReference>
<dbReference type="PANTHER" id="PTHR14136">
    <property type="entry name" value="BTB_POZ DOMAIN-CONTAINING PROTEIN KCTD9"/>
    <property type="match status" value="1"/>
</dbReference>
<dbReference type="PANTHER" id="PTHR14136:SF17">
    <property type="entry name" value="BTB_POZ DOMAIN-CONTAINING PROTEIN KCTD9"/>
    <property type="match status" value="1"/>
</dbReference>
<dbReference type="OrthoDB" id="2579959at2"/>
<dbReference type="InterPro" id="IPR001646">
    <property type="entry name" value="5peptide_repeat"/>
</dbReference>
<dbReference type="Pfam" id="PF13599">
    <property type="entry name" value="Pentapeptide_4"/>
    <property type="match status" value="1"/>
</dbReference>
<dbReference type="Gene3D" id="2.160.20.80">
    <property type="entry name" value="E3 ubiquitin-protein ligase SopA"/>
    <property type="match status" value="1"/>
</dbReference>
<dbReference type="Proteomes" id="UP000610124">
    <property type="component" value="Unassembled WGS sequence"/>
</dbReference>
<reference evidence="3" key="3">
    <citation type="submission" date="2016-08" db="EMBL/GenBank/DDBJ databases">
        <title>Sequencing, assembly and comparative genomics of S. aureofaciens ATCC 10762.</title>
        <authorList>
            <person name="Gradnigo J.S."/>
            <person name="Johnson N."/>
            <person name="Somerville G.A."/>
        </authorList>
    </citation>
    <scope>NUCLEOTIDE SEQUENCE [LARGE SCALE GENOMIC DNA]</scope>
    <source>
        <strain evidence="3">ATCC 10762 / DSM 40127 / CCM 3239 / JCM 4008 / LMG 5968 / NBRC 12843 / NCIMB 8234 / A-377</strain>
    </source>
</reference>
<dbReference type="Pfam" id="PF00805">
    <property type="entry name" value="Pentapeptide"/>
    <property type="match status" value="1"/>
</dbReference>
<dbReference type="EMBL" id="BMUB01000020">
    <property type="protein sequence ID" value="GGU98073.1"/>
    <property type="molecule type" value="Genomic_DNA"/>
</dbReference>
<evidence type="ECO:0000313" key="1">
    <source>
        <dbReference type="EMBL" id="GGU98073.1"/>
    </source>
</evidence>
<evidence type="ECO:0000313" key="3">
    <source>
        <dbReference type="Proteomes" id="UP000037395"/>
    </source>
</evidence>
<accession>A0A8H9LQQ7</accession>
<dbReference type="EMBL" id="JPRF03000015">
    <property type="protein sequence ID" value="OEV38222.1"/>
    <property type="molecule type" value="Genomic_DNA"/>
</dbReference>
<dbReference type="KEGG" id="kau:B6264_16335"/>
<reference evidence="2" key="4">
    <citation type="submission" date="2016-08" db="EMBL/GenBank/DDBJ databases">
        <title>Sequencing, Assembly and Comparative Genomics of S. aureofaciens ATCC 10762.</title>
        <authorList>
            <person name="Gradnigo J.S."/>
            <person name="Johnson N."/>
            <person name="Somerville G.A."/>
        </authorList>
    </citation>
    <scope>NUCLEOTIDE SEQUENCE [LARGE SCALE GENOMIC DNA]</scope>
    <source>
        <strain evidence="2">ATCC 10762</strain>
    </source>
</reference>
<dbReference type="GeneID" id="97488992"/>
<dbReference type="RefSeq" id="WP_030556904.1">
    <property type="nucleotide sequence ID" value="NZ_BMUB01000020.1"/>
</dbReference>
<evidence type="ECO:0008006" key="4">
    <source>
        <dbReference type="Google" id="ProtNLM"/>
    </source>
</evidence>
<protein>
    <recommendedName>
        <fullName evidence="4">Pentapeptide repeat-containing protein</fullName>
    </recommendedName>
</protein>
<proteinExistence type="predicted"/>
<evidence type="ECO:0000313" key="2">
    <source>
        <dbReference type="EMBL" id="OEV38222.1"/>
    </source>
</evidence>
<accession>A0A1E7NC02</accession>